<keyword evidence="9" id="KW-0057">Aromatic amino acid biosynthesis</keyword>
<evidence type="ECO:0000256" key="8">
    <source>
        <dbReference type="ARBA" id="ARBA00023027"/>
    </source>
</evidence>
<evidence type="ECO:0000256" key="1">
    <source>
        <dbReference type="ARBA" id="ARBA00005067"/>
    </source>
</evidence>
<dbReference type="InterPro" id="IPR036291">
    <property type="entry name" value="NAD(P)-bd_dom_sf"/>
</dbReference>
<evidence type="ECO:0000256" key="4">
    <source>
        <dbReference type="ARBA" id="ARBA00016891"/>
    </source>
</evidence>
<keyword evidence="6" id="KW-0028">Amino-acid biosynthesis</keyword>
<dbReference type="InterPro" id="IPR002912">
    <property type="entry name" value="ACT_dom"/>
</dbReference>
<dbReference type="UniPathway" id="UPA00122">
    <property type="reaction ID" value="UER00961"/>
</dbReference>
<evidence type="ECO:0000256" key="5">
    <source>
        <dbReference type="ARBA" id="ARBA00022498"/>
    </source>
</evidence>
<dbReference type="GO" id="GO:0008977">
    <property type="term" value="F:prephenate dehydrogenase (NAD+) activity"/>
    <property type="evidence" value="ECO:0007669"/>
    <property type="project" value="UniProtKB-EC"/>
</dbReference>
<gene>
    <name evidence="13" type="ORF">BR63_16045</name>
</gene>
<comment type="pathway">
    <text evidence="1">Amino-acid biosynthesis; L-tyrosine biosynthesis; (4-hydroxyphenyl)pyruvate from prephenate (NAD(+) route): step 1/1.</text>
</comment>
<dbReference type="KEGG" id="tfr:BR63_16045"/>
<evidence type="ECO:0000256" key="6">
    <source>
        <dbReference type="ARBA" id="ARBA00022605"/>
    </source>
</evidence>
<dbReference type="Gene3D" id="3.30.70.260">
    <property type="match status" value="1"/>
</dbReference>
<comment type="similarity">
    <text evidence="2">Belongs to the prephenate/arogenate dehydrogenase family.</text>
</comment>
<keyword evidence="7" id="KW-0560">Oxidoreductase</keyword>
<keyword evidence="14" id="KW-1185">Reference proteome</keyword>
<keyword evidence="5" id="KW-0827">Tyrosine biosynthesis</keyword>
<dbReference type="AlphaFoldDB" id="A0A7G6E6E8"/>
<organism evidence="13 14">
    <name type="scientific">Thermanaerosceptrum fracticalcis</name>
    <dbReference type="NCBI Taxonomy" id="1712410"/>
    <lineage>
        <taxon>Bacteria</taxon>
        <taxon>Bacillati</taxon>
        <taxon>Bacillota</taxon>
        <taxon>Clostridia</taxon>
        <taxon>Eubacteriales</taxon>
        <taxon>Peptococcaceae</taxon>
        <taxon>Thermanaerosceptrum</taxon>
    </lineage>
</organism>
<evidence type="ECO:0000259" key="12">
    <source>
        <dbReference type="PROSITE" id="PS51671"/>
    </source>
</evidence>
<evidence type="ECO:0000256" key="2">
    <source>
        <dbReference type="ARBA" id="ARBA00007964"/>
    </source>
</evidence>
<evidence type="ECO:0000313" key="14">
    <source>
        <dbReference type="Proteomes" id="UP000515847"/>
    </source>
</evidence>
<evidence type="ECO:0000256" key="10">
    <source>
        <dbReference type="ARBA" id="ARBA00049260"/>
    </source>
</evidence>
<dbReference type="OrthoDB" id="9802008at2"/>
<sequence>MIRNITIIGLGVIGGSLGMALKKKKPEIKVCGIDTRQEVLGEAVARKAIDWGTLHFEAAVRDAEVIFLATPMTAMPVVCQEIVPFLKPGTIITDVGSTKRYIVNTLQEILPPTVQFVGGHPMAGSEKGGLQGAHELLFENAAYILTPTLKTSSNAMETVKQLVQDVGAKVILLSPEEHDRKVAAVSHLPHLVASALVSTVGELEEREKGYFALAAGGFRDSTRIAASNSEMWCDIFLQNEKALLPLVRGFRESLERLEKYIEEKNAQALLEMLRQSRLWREGLPTGLKGIVPQLHEAVVIVPDRPGIIAELSNLLGEQGINISDIEIQPVREDDGGIIRFGFIREEWRNQAVEILQTKGFPVRKTGV</sequence>
<dbReference type="GO" id="GO:0070403">
    <property type="term" value="F:NAD+ binding"/>
    <property type="evidence" value="ECO:0007669"/>
    <property type="project" value="InterPro"/>
</dbReference>
<evidence type="ECO:0000259" key="11">
    <source>
        <dbReference type="PROSITE" id="PS51176"/>
    </source>
</evidence>
<dbReference type="PANTHER" id="PTHR21363">
    <property type="entry name" value="PREPHENATE DEHYDROGENASE"/>
    <property type="match status" value="1"/>
</dbReference>
<name>A0A7G6E6E8_THEFR</name>
<keyword evidence="8" id="KW-0520">NAD</keyword>
<dbReference type="InterPro" id="IPR046825">
    <property type="entry name" value="PDH_C"/>
</dbReference>
<evidence type="ECO:0000256" key="7">
    <source>
        <dbReference type="ARBA" id="ARBA00023002"/>
    </source>
</evidence>
<dbReference type="PANTHER" id="PTHR21363:SF0">
    <property type="entry name" value="PREPHENATE DEHYDROGENASE [NADP(+)]"/>
    <property type="match status" value="1"/>
</dbReference>
<dbReference type="Proteomes" id="UP000515847">
    <property type="component" value="Chromosome"/>
</dbReference>
<dbReference type="RefSeq" id="WP_034425923.1">
    <property type="nucleotide sequence ID" value="NZ_CP045798.1"/>
</dbReference>
<dbReference type="InterPro" id="IPR046826">
    <property type="entry name" value="PDH_N"/>
</dbReference>
<dbReference type="FunFam" id="3.40.50.720:FF:000208">
    <property type="entry name" value="Prephenate dehydrogenase"/>
    <property type="match status" value="1"/>
</dbReference>
<dbReference type="SUPFAM" id="SSF48179">
    <property type="entry name" value="6-phosphogluconate dehydrogenase C-terminal domain-like"/>
    <property type="match status" value="1"/>
</dbReference>
<dbReference type="SUPFAM" id="SSF51735">
    <property type="entry name" value="NAD(P)-binding Rossmann-fold domains"/>
    <property type="match status" value="1"/>
</dbReference>
<dbReference type="Pfam" id="PF20463">
    <property type="entry name" value="PDH_C"/>
    <property type="match status" value="1"/>
</dbReference>
<evidence type="ECO:0000256" key="9">
    <source>
        <dbReference type="ARBA" id="ARBA00023141"/>
    </source>
</evidence>
<comment type="catalytic activity">
    <reaction evidence="10">
        <text>prephenate + NAD(+) = 3-(4-hydroxyphenyl)pyruvate + CO2 + NADH</text>
        <dbReference type="Rhea" id="RHEA:13869"/>
        <dbReference type="ChEBI" id="CHEBI:16526"/>
        <dbReference type="ChEBI" id="CHEBI:29934"/>
        <dbReference type="ChEBI" id="CHEBI:36242"/>
        <dbReference type="ChEBI" id="CHEBI:57540"/>
        <dbReference type="ChEBI" id="CHEBI:57945"/>
        <dbReference type="EC" id="1.3.1.12"/>
    </reaction>
</comment>
<feature type="domain" description="Prephenate/arogenate dehydrogenase" evidence="11">
    <location>
        <begin position="3"/>
        <end position="291"/>
    </location>
</feature>
<dbReference type="Pfam" id="PF02153">
    <property type="entry name" value="PDH_N"/>
    <property type="match status" value="1"/>
</dbReference>
<dbReference type="FunFam" id="1.10.3660.10:FF:000003">
    <property type="entry name" value="Prephenate dehydrogenase"/>
    <property type="match status" value="1"/>
</dbReference>
<dbReference type="InterPro" id="IPR003099">
    <property type="entry name" value="Prephen_DH"/>
</dbReference>
<dbReference type="InterPro" id="IPR008927">
    <property type="entry name" value="6-PGluconate_DH-like_C_sf"/>
</dbReference>
<dbReference type="Gene3D" id="3.40.50.720">
    <property type="entry name" value="NAD(P)-binding Rossmann-like Domain"/>
    <property type="match status" value="1"/>
</dbReference>
<dbReference type="SUPFAM" id="SSF55021">
    <property type="entry name" value="ACT-like"/>
    <property type="match status" value="1"/>
</dbReference>
<evidence type="ECO:0000313" key="13">
    <source>
        <dbReference type="EMBL" id="QNB47652.1"/>
    </source>
</evidence>
<dbReference type="EMBL" id="CP045798">
    <property type="protein sequence ID" value="QNB47652.1"/>
    <property type="molecule type" value="Genomic_DNA"/>
</dbReference>
<proteinExistence type="inferred from homology"/>
<evidence type="ECO:0000256" key="3">
    <source>
        <dbReference type="ARBA" id="ARBA00012068"/>
    </source>
</evidence>
<dbReference type="InterPro" id="IPR050812">
    <property type="entry name" value="Preph/Arog_dehydrog"/>
</dbReference>
<dbReference type="InterPro" id="IPR045865">
    <property type="entry name" value="ACT-like_dom_sf"/>
</dbReference>
<feature type="domain" description="ACT" evidence="12">
    <location>
        <begin position="296"/>
        <end position="367"/>
    </location>
</feature>
<dbReference type="Gene3D" id="1.10.3660.10">
    <property type="entry name" value="6-phosphogluconate dehydrogenase C-terminal like domain"/>
    <property type="match status" value="1"/>
</dbReference>
<dbReference type="PROSITE" id="PS51176">
    <property type="entry name" value="PDH_ADH"/>
    <property type="match status" value="1"/>
</dbReference>
<dbReference type="PROSITE" id="PS51671">
    <property type="entry name" value="ACT"/>
    <property type="match status" value="1"/>
</dbReference>
<accession>A0A7G6E6E8</accession>
<reference evidence="13 14" key="1">
    <citation type="journal article" date="2019" name="Front. Microbiol.">
        <title>Thermoanaerosceptrum fracticalcis gen. nov. sp. nov., a Novel Fumarate-Fermenting Microorganism From a Deep Fractured Carbonate Aquifer of the US Great Basin.</title>
        <authorList>
            <person name="Hamilton-Brehm S.D."/>
            <person name="Stewart L.E."/>
            <person name="Zavarin M."/>
            <person name="Caldwell M."/>
            <person name="Lawson P.A."/>
            <person name="Onstott T.C."/>
            <person name="Grzymski J."/>
            <person name="Neveux I."/>
            <person name="Lollar B.S."/>
            <person name="Russell C.E."/>
            <person name="Moser D.P."/>
        </authorList>
    </citation>
    <scope>NUCLEOTIDE SEQUENCE [LARGE SCALE GENOMIC DNA]</scope>
    <source>
        <strain evidence="13 14">DRI-13</strain>
    </source>
</reference>
<dbReference type="GO" id="GO:0004665">
    <property type="term" value="F:prephenate dehydrogenase (NADP+) activity"/>
    <property type="evidence" value="ECO:0007669"/>
    <property type="project" value="InterPro"/>
</dbReference>
<dbReference type="GO" id="GO:0006571">
    <property type="term" value="P:tyrosine biosynthetic process"/>
    <property type="evidence" value="ECO:0007669"/>
    <property type="project" value="UniProtKB-UniPathway"/>
</dbReference>
<dbReference type="Pfam" id="PF01842">
    <property type="entry name" value="ACT"/>
    <property type="match status" value="1"/>
</dbReference>
<protein>
    <recommendedName>
        <fullName evidence="4">Prephenate dehydrogenase</fullName>
        <ecNumber evidence="3">1.3.1.12</ecNumber>
    </recommendedName>
</protein>
<dbReference type="EC" id="1.3.1.12" evidence="3"/>